<feature type="domain" description="O-antigen ligase-related" evidence="6">
    <location>
        <begin position="22"/>
        <end position="147"/>
    </location>
</feature>
<evidence type="ECO:0000256" key="5">
    <source>
        <dbReference type="SAM" id="Phobius"/>
    </source>
</evidence>
<protein>
    <recommendedName>
        <fullName evidence="6">O-antigen ligase-related domain-containing protein</fullName>
    </recommendedName>
</protein>
<name>A0A0F9FK42_9ZZZZ</name>
<evidence type="ECO:0000256" key="2">
    <source>
        <dbReference type="ARBA" id="ARBA00022692"/>
    </source>
</evidence>
<feature type="transmembrane region" description="Helical" evidence="5">
    <location>
        <begin position="203"/>
        <end position="221"/>
    </location>
</feature>
<keyword evidence="3 5" id="KW-1133">Transmembrane helix</keyword>
<sequence length="288" mass="30261">MLILLMAAGIAAQILAERRPPMERTRRRLGIAALATLAAVPVVALGALSFTERGAGGTISDRVADLTGRDVTTPENRPSRLTETASVRSIYWERAADVWKAHPVGGAGAGAFAEAQLRFRMKPAQGKHAHGYMHQTLADLGLVGLAVSLAALVAWLLAVRNTLALRRGRIASGREWSAERTALTALTLVAVVFGLHSALDWTWFVPAVAITGLFAAGWVAGRGPLGAPATQGAVPPLEAVDPARPSGRKLQRRVAGALALAALAVLAVLAVAQPWRAQQKGEEALRLS</sequence>
<evidence type="ECO:0000256" key="4">
    <source>
        <dbReference type="ARBA" id="ARBA00023136"/>
    </source>
</evidence>
<dbReference type="GO" id="GO:0016020">
    <property type="term" value="C:membrane"/>
    <property type="evidence" value="ECO:0007669"/>
    <property type="project" value="UniProtKB-SubCell"/>
</dbReference>
<feature type="transmembrane region" description="Helical" evidence="5">
    <location>
        <begin position="140"/>
        <end position="159"/>
    </location>
</feature>
<feature type="transmembrane region" description="Helical" evidence="5">
    <location>
        <begin position="29"/>
        <end position="50"/>
    </location>
</feature>
<organism evidence="7">
    <name type="scientific">marine sediment metagenome</name>
    <dbReference type="NCBI Taxonomy" id="412755"/>
    <lineage>
        <taxon>unclassified sequences</taxon>
        <taxon>metagenomes</taxon>
        <taxon>ecological metagenomes</taxon>
    </lineage>
</organism>
<reference evidence="7" key="1">
    <citation type="journal article" date="2015" name="Nature">
        <title>Complex archaea that bridge the gap between prokaryotes and eukaryotes.</title>
        <authorList>
            <person name="Spang A."/>
            <person name="Saw J.H."/>
            <person name="Jorgensen S.L."/>
            <person name="Zaremba-Niedzwiedzka K."/>
            <person name="Martijn J."/>
            <person name="Lind A.E."/>
            <person name="van Eijk R."/>
            <person name="Schleper C."/>
            <person name="Guy L."/>
            <person name="Ettema T.J."/>
        </authorList>
    </citation>
    <scope>NUCLEOTIDE SEQUENCE</scope>
</reference>
<comment type="caution">
    <text evidence="7">The sequence shown here is derived from an EMBL/GenBank/DDBJ whole genome shotgun (WGS) entry which is preliminary data.</text>
</comment>
<comment type="subcellular location">
    <subcellularLocation>
        <location evidence="1">Membrane</location>
        <topology evidence="1">Multi-pass membrane protein</topology>
    </subcellularLocation>
</comment>
<dbReference type="InterPro" id="IPR051533">
    <property type="entry name" value="WaaL-like"/>
</dbReference>
<feature type="non-terminal residue" evidence="7">
    <location>
        <position position="288"/>
    </location>
</feature>
<accession>A0A0F9FK42</accession>
<dbReference type="EMBL" id="LAZR01032252">
    <property type="protein sequence ID" value="KKL51437.1"/>
    <property type="molecule type" value="Genomic_DNA"/>
</dbReference>
<dbReference type="AlphaFoldDB" id="A0A0F9FK42"/>
<evidence type="ECO:0000256" key="1">
    <source>
        <dbReference type="ARBA" id="ARBA00004141"/>
    </source>
</evidence>
<keyword evidence="2 5" id="KW-0812">Transmembrane</keyword>
<proteinExistence type="predicted"/>
<dbReference type="Pfam" id="PF04932">
    <property type="entry name" value="Wzy_C"/>
    <property type="match status" value="1"/>
</dbReference>
<evidence type="ECO:0000259" key="6">
    <source>
        <dbReference type="Pfam" id="PF04932"/>
    </source>
</evidence>
<dbReference type="PANTHER" id="PTHR37422">
    <property type="entry name" value="TEICHURONIC ACID BIOSYNTHESIS PROTEIN TUAE"/>
    <property type="match status" value="1"/>
</dbReference>
<dbReference type="PANTHER" id="PTHR37422:SF13">
    <property type="entry name" value="LIPOPOLYSACCHARIDE BIOSYNTHESIS PROTEIN PA4999-RELATED"/>
    <property type="match status" value="1"/>
</dbReference>
<dbReference type="InterPro" id="IPR007016">
    <property type="entry name" value="O-antigen_ligase-rel_domated"/>
</dbReference>
<evidence type="ECO:0000313" key="7">
    <source>
        <dbReference type="EMBL" id="KKL51437.1"/>
    </source>
</evidence>
<keyword evidence="4 5" id="KW-0472">Membrane</keyword>
<gene>
    <name evidence="7" type="ORF">LCGC14_2295490</name>
</gene>
<feature type="transmembrane region" description="Helical" evidence="5">
    <location>
        <begin position="254"/>
        <end position="275"/>
    </location>
</feature>
<evidence type="ECO:0000256" key="3">
    <source>
        <dbReference type="ARBA" id="ARBA00022989"/>
    </source>
</evidence>
<feature type="transmembrane region" description="Helical" evidence="5">
    <location>
        <begin position="180"/>
        <end position="197"/>
    </location>
</feature>